<evidence type="ECO:0000313" key="1">
    <source>
        <dbReference type="EMBL" id="KAK4830964.1"/>
    </source>
</evidence>
<protein>
    <submittedName>
        <fullName evidence="1">Uncharacterized protein</fullName>
    </submittedName>
</protein>
<proteinExistence type="predicted"/>
<gene>
    <name evidence="1" type="ORF">QYF61_014423</name>
</gene>
<dbReference type="EMBL" id="JAUNZN010000001">
    <property type="protein sequence ID" value="KAK4830964.1"/>
    <property type="molecule type" value="Genomic_DNA"/>
</dbReference>
<evidence type="ECO:0000313" key="2">
    <source>
        <dbReference type="Proteomes" id="UP001333110"/>
    </source>
</evidence>
<keyword evidence="2" id="KW-1185">Reference proteome</keyword>
<accession>A0AAN7NV07</accession>
<sequence>MEPDTSVVSHDSTRGNGHKLKYKKFHSNLLSMDFMIKQSIQKTVTQLEDKTDNSRHATEKIMIIHNLLFQDHSRTTCHPKVPVKEPTKLFQALIKNVLMPDGSNPEMMQAYTNDFLRMTFPGQDLSVYEYRQKPISARQSRVVSKVTTMTQRNRLASNFINW</sequence>
<dbReference type="Proteomes" id="UP001333110">
    <property type="component" value="Unassembled WGS sequence"/>
</dbReference>
<reference evidence="1 2" key="1">
    <citation type="journal article" date="2023" name="J. Hered.">
        <title>Chromosome-level genome of the wood stork (Mycteria americana) provides insight into avian chromosome evolution.</title>
        <authorList>
            <person name="Flamio R. Jr."/>
            <person name="Ramstad K.M."/>
        </authorList>
    </citation>
    <scope>NUCLEOTIDE SEQUENCE [LARGE SCALE GENOMIC DNA]</scope>
    <source>
        <strain evidence="1">JAX WOST 10</strain>
    </source>
</reference>
<dbReference type="AlphaFoldDB" id="A0AAN7NV07"/>
<comment type="caution">
    <text evidence="1">The sequence shown here is derived from an EMBL/GenBank/DDBJ whole genome shotgun (WGS) entry which is preliminary data.</text>
</comment>
<organism evidence="1 2">
    <name type="scientific">Mycteria americana</name>
    <name type="common">Wood stork</name>
    <dbReference type="NCBI Taxonomy" id="33587"/>
    <lineage>
        <taxon>Eukaryota</taxon>
        <taxon>Metazoa</taxon>
        <taxon>Chordata</taxon>
        <taxon>Craniata</taxon>
        <taxon>Vertebrata</taxon>
        <taxon>Euteleostomi</taxon>
        <taxon>Archelosauria</taxon>
        <taxon>Archosauria</taxon>
        <taxon>Dinosauria</taxon>
        <taxon>Saurischia</taxon>
        <taxon>Theropoda</taxon>
        <taxon>Coelurosauria</taxon>
        <taxon>Aves</taxon>
        <taxon>Neognathae</taxon>
        <taxon>Neoaves</taxon>
        <taxon>Aequornithes</taxon>
        <taxon>Ciconiiformes</taxon>
        <taxon>Ciconiidae</taxon>
        <taxon>Mycteria</taxon>
    </lineage>
</organism>
<name>A0AAN7NV07_MYCAM</name>